<dbReference type="RefSeq" id="WP_105214316.1">
    <property type="nucleotide sequence ID" value="NZ_CP027062.1"/>
</dbReference>
<feature type="chain" id="PRO_5015416618" description="Peptidase S8/S53 domain-containing protein" evidence="6">
    <location>
        <begin position="19"/>
        <end position="650"/>
    </location>
</feature>
<dbReference type="SUPFAM" id="SSF52743">
    <property type="entry name" value="Subtilisin-like"/>
    <property type="match status" value="1"/>
</dbReference>
<evidence type="ECO:0000256" key="1">
    <source>
        <dbReference type="ARBA" id="ARBA00011073"/>
    </source>
</evidence>
<evidence type="ECO:0000313" key="8">
    <source>
        <dbReference type="EMBL" id="AVI49924.1"/>
    </source>
</evidence>
<evidence type="ECO:0000313" key="9">
    <source>
        <dbReference type="Proteomes" id="UP000238442"/>
    </source>
</evidence>
<dbReference type="InterPro" id="IPR000209">
    <property type="entry name" value="Peptidase_S8/S53_dom"/>
</dbReference>
<evidence type="ECO:0000256" key="2">
    <source>
        <dbReference type="ARBA" id="ARBA00022670"/>
    </source>
</evidence>
<accession>A0A2S0HTP6</accession>
<evidence type="ECO:0000256" key="5">
    <source>
        <dbReference type="PROSITE-ProRule" id="PRU01240"/>
    </source>
</evidence>
<sequence length="650" mass="72763">MSRVLFIFFLFLNFIATAQMDTDEDRYYFYVTINDLGNLTFSDNGDGTLGLVTQNESQEANIYNAYKVYEFEPAFPGSRLDHLKKVYRIVTNRVELLGRLWHNFPEKYTKIDQFYPNETSFYPNDYGSTSPVTNLGVEQPLYDLDLINAAGAWGITLGSEKVVMGISDAKIDSTNTEFLNRIEYLSYKDIQSGLQCAHGTNVAAIAAASANNAYGRPGICSNCRIVSHGYGTFKFVEELVAAGARVINTSWAVCNMGKYHKEIEDRINEMYEDGILIVAGAGNAKNCNREDDYAPDDYAYPASYEKVISVTGVHSRFSSHLDSTYIDTEGYTGARHLKDRHASNFAIVKSGKVIAKYQKYVMQFNESIDICAPARSYLLGNDLCGNETIYGGATSSTAPYVTGVIGLMWSVNYCLDSYETESILKLTSAAIDHLPGNEPFAGKLGSGRVDAFKAVKMARDMKELMGTVHIKGRDFSRFHFKLKNSPYNIQIEDQIFRDSSSVAFSARNSIVLKPGTRLAPDASSFVKLSIDPSVSTAECFPKPTKKYESVYPATESSSTTRSTRLYNFKVNYSKEDEQIQVEVLSATLKKQRGATFVVKIYTPDNRLLKEEEFTFPENAAIDIDIDGLKFCNVEITFGERKEFHRIKIRS</sequence>
<protein>
    <recommendedName>
        <fullName evidence="7">Peptidase S8/S53 domain-containing protein</fullName>
    </recommendedName>
</protein>
<feature type="active site" description="Charge relay system" evidence="5">
    <location>
        <position position="198"/>
    </location>
</feature>
<feature type="signal peptide" evidence="6">
    <location>
        <begin position="1"/>
        <end position="18"/>
    </location>
</feature>
<feature type="domain" description="Peptidase S8/S53" evidence="7">
    <location>
        <begin position="175"/>
        <end position="428"/>
    </location>
</feature>
<feature type="active site" description="Charge relay system" evidence="5">
    <location>
        <position position="395"/>
    </location>
</feature>
<dbReference type="PANTHER" id="PTHR43806">
    <property type="entry name" value="PEPTIDASE S8"/>
    <property type="match status" value="1"/>
</dbReference>
<keyword evidence="3 5" id="KW-0378">Hydrolase</keyword>
<dbReference type="PANTHER" id="PTHR43806:SF11">
    <property type="entry name" value="CEREVISIN-RELATED"/>
    <property type="match status" value="1"/>
</dbReference>
<gene>
    <name evidence="8" type="ORF">C5O00_01580</name>
</gene>
<dbReference type="AlphaFoldDB" id="A0A2S0HTP6"/>
<keyword evidence="4 5" id="KW-0720">Serine protease</keyword>
<feature type="active site" description="Charge relay system" evidence="5">
    <location>
        <position position="168"/>
    </location>
</feature>
<dbReference type="InterPro" id="IPR050131">
    <property type="entry name" value="Peptidase_S8_subtilisin-like"/>
</dbReference>
<keyword evidence="9" id="KW-1185">Reference proteome</keyword>
<comment type="similarity">
    <text evidence="1 5">Belongs to the peptidase S8 family.</text>
</comment>
<dbReference type="GO" id="GO:0004252">
    <property type="term" value="F:serine-type endopeptidase activity"/>
    <property type="evidence" value="ECO:0007669"/>
    <property type="project" value="UniProtKB-UniRule"/>
</dbReference>
<name>A0A2S0HTP6_9FLAO</name>
<dbReference type="OrthoDB" id="1055762at2"/>
<keyword evidence="6" id="KW-0732">Signal</keyword>
<dbReference type="Pfam" id="PF00082">
    <property type="entry name" value="Peptidase_S8"/>
    <property type="match status" value="1"/>
</dbReference>
<evidence type="ECO:0000256" key="6">
    <source>
        <dbReference type="SAM" id="SignalP"/>
    </source>
</evidence>
<dbReference type="GO" id="GO:0006508">
    <property type="term" value="P:proteolysis"/>
    <property type="evidence" value="ECO:0007669"/>
    <property type="project" value="UniProtKB-KW"/>
</dbReference>
<dbReference type="InterPro" id="IPR036852">
    <property type="entry name" value="Peptidase_S8/S53_dom_sf"/>
</dbReference>
<evidence type="ECO:0000256" key="4">
    <source>
        <dbReference type="ARBA" id="ARBA00022825"/>
    </source>
</evidence>
<reference evidence="8 9" key="1">
    <citation type="submission" date="2018-02" db="EMBL/GenBank/DDBJ databases">
        <title>Genomic analysis of the strain RR4-38 isolated from a seawater recirculating aquaculture system.</title>
        <authorList>
            <person name="Kim Y.-S."/>
            <person name="Jang Y.H."/>
            <person name="Kim K.-H."/>
        </authorList>
    </citation>
    <scope>NUCLEOTIDE SEQUENCE [LARGE SCALE GENOMIC DNA]</scope>
    <source>
        <strain evidence="8 9">RR4-38</strain>
    </source>
</reference>
<dbReference type="PROSITE" id="PS51892">
    <property type="entry name" value="SUBTILASE"/>
    <property type="match status" value="1"/>
</dbReference>
<keyword evidence="2 5" id="KW-0645">Protease</keyword>
<evidence type="ECO:0000259" key="7">
    <source>
        <dbReference type="Pfam" id="PF00082"/>
    </source>
</evidence>
<dbReference type="EMBL" id="CP027062">
    <property type="protein sequence ID" value="AVI49924.1"/>
    <property type="molecule type" value="Genomic_DNA"/>
</dbReference>
<evidence type="ECO:0000256" key="3">
    <source>
        <dbReference type="ARBA" id="ARBA00022801"/>
    </source>
</evidence>
<organism evidence="8 9">
    <name type="scientific">Pukyongia salina</name>
    <dbReference type="NCBI Taxonomy" id="2094025"/>
    <lineage>
        <taxon>Bacteria</taxon>
        <taxon>Pseudomonadati</taxon>
        <taxon>Bacteroidota</taxon>
        <taxon>Flavobacteriia</taxon>
        <taxon>Flavobacteriales</taxon>
        <taxon>Flavobacteriaceae</taxon>
        <taxon>Pukyongia</taxon>
    </lineage>
</organism>
<dbReference type="KEGG" id="aue:C5O00_01580"/>
<dbReference type="Gene3D" id="3.40.50.200">
    <property type="entry name" value="Peptidase S8/S53 domain"/>
    <property type="match status" value="1"/>
</dbReference>
<proteinExistence type="inferred from homology"/>
<dbReference type="Proteomes" id="UP000238442">
    <property type="component" value="Chromosome"/>
</dbReference>